<reference evidence="1 2" key="1">
    <citation type="journal article" date="2018" name="Science">
        <title>The opium poppy genome and morphinan production.</title>
        <authorList>
            <person name="Guo L."/>
            <person name="Winzer T."/>
            <person name="Yang X."/>
            <person name="Li Y."/>
            <person name="Ning Z."/>
            <person name="He Z."/>
            <person name="Teodor R."/>
            <person name="Lu Y."/>
            <person name="Bowser T.A."/>
            <person name="Graham I.A."/>
            <person name="Ye K."/>
        </authorList>
    </citation>
    <scope>NUCLEOTIDE SEQUENCE [LARGE SCALE GENOMIC DNA]</scope>
    <source>
        <strain evidence="2">cv. HN1</strain>
        <tissue evidence="1">Leaves</tissue>
    </source>
</reference>
<evidence type="ECO:0000313" key="1">
    <source>
        <dbReference type="EMBL" id="RZC73531.1"/>
    </source>
</evidence>
<protein>
    <submittedName>
        <fullName evidence="1">Uncharacterized protein</fullName>
    </submittedName>
</protein>
<name>A0A4Y7KMY8_PAPSO</name>
<dbReference type="Proteomes" id="UP000316621">
    <property type="component" value="Chromosome 8"/>
</dbReference>
<dbReference type="AlphaFoldDB" id="A0A4Y7KMY8"/>
<accession>A0A4Y7KMY8</accession>
<evidence type="ECO:0000313" key="2">
    <source>
        <dbReference type="Proteomes" id="UP000316621"/>
    </source>
</evidence>
<organism evidence="1 2">
    <name type="scientific">Papaver somniferum</name>
    <name type="common">Opium poppy</name>
    <dbReference type="NCBI Taxonomy" id="3469"/>
    <lineage>
        <taxon>Eukaryota</taxon>
        <taxon>Viridiplantae</taxon>
        <taxon>Streptophyta</taxon>
        <taxon>Embryophyta</taxon>
        <taxon>Tracheophyta</taxon>
        <taxon>Spermatophyta</taxon>
        <taxon>Magnoliopsida</taxon>
        <taxon>Ranunculales</taxon>
        <taxon>Papaveraceae</taxon>
        <taxon>Papaveroideae</taxon>
        <taxon>Papaver</taxon>
    </lineage>
</organism>
<proteinExistence type="predicted"/>
<dbReference type="EMBL" id="CM010722">
    <property type="protein sequence ID" value="RZC73531.1"/>
    <property type="molecule type" value="Genomic_DNA"/>
</dbReference>
<sequence length="17" mass="2085">MVEKRFHNWLELLEAGL</sequence>
<keyword evidence="2" id="KW-1185">Reference proteome</keyword>
<gene>
    <name evidence="1" type="ORF">C5167_049017</name>
</gene>